<dbReference type="Gene3D" id="3.30.420.480">
    <property type="entry name" value="Domain of unknown function (DUF4445)"/>
    <property type="match status" value="1"/>
</dbReference>
<evidence type="ECO:0000256" key="1">
    <source>
        <dbReference type="SAM" id="MobiDB-lite"/>
    </source>
</evidence>
<dbReference type="InterPro" id="IPR027980">
    <property type="entry name" value="RACo_C"/>
</dbReference>
<dbReference type="InterPro" id="IPR042259">
    <property type="entry name" value="Raco-like_middle_sf"/>
</dbReference>
<protein>
    <submittedName>
        <fullName evidence="3">Na(+)-translocating NADH-quinone reductase subunit F</fullName>
    </submittedName>
</protein>
<dbReference type="InterPro" id="IPR052911">
    <property type="entry name" value="Corrinoid_activation_enz"/>
</dbReference>
<dbReference type="InterPro" id="IPR036010">
    <property type="entry name" value="2Fe-2S_ferredoxin-like_sf"/>
</dbReference>
<sequence length="537" mass="58092">MKTIELSISDKNKSLLTHLQENGEFLPAYCAGRGTCGKCKVQFLNNIPAHTTHDAAFFSAKELSEGWRLACQAYVKGQFTIQIEDYEEDQIQAASAFNLSADKSVSNKFTAADTVSDSSSKSASVQHISMQPSSEKSDSKIATAPSSSTHNEISSYDSLALAVDIGTTTIASNLIDTNQKKVLQTITSINHQRIFGTDVLSRIDIANQGRLLELQRTILNDLDSICEQFQLGKDITKLSIPVIISGNSTMQHLLQKLSCESLGSFPFTPVDISMHSYKNMTILPGISTYVGADIVSGIVACGIDQKEEVSLLVDLGTNGEMVIGNKDRLLVTSTAAGPAFEGGNIRYGIAGVPGAIDTVTIFDNHPAISTISNKKPIGICGTGVIETVYELVKEKIVDNTGLIADKYFDNGYPLTENISFTNKDIREVQLAKSAIRAGIEILVISYGIDYSQIAHLYLAGGFGQKINYTKAVGIGMLPKELNDRIISVGNSSLAGAGMLAMNSELSHRFTHIPEISEEISLANHKAFNDLYLEYMSF</sequence>
<proteinExistence type="predicted"/>
<dbReference type="InterPro" id="IPR001041">
    <property type="entry name" value="2Fe-2S_ferredoxin-type"/>
</dbReference>
<feature type="domain" description="2Fe-2S ferredoxin-type" evidence="2">
    <location>
        <begin position="1"/>
        <end position="89"/>
    </location>
</feature>
<dbReference type="OrthoDB" id="9810588at2"/>
<evidence type="ECO:0000313" key="4">
    <source>
        <dbReference type="Proteomes" id="UP000095390"/>
    </source>
</evidence>
<organism evidence="3 4">
    <name type="scientific">Anaerobutyricum hallii</name>
    <dbReference type="NCBI Taxonomy" id="39488"/>
    <lineage>
        <taxon>Bacteria</taxon>
        <taxon>Bacillati</taxon>
        <taxon>Bacillota</taxon>
        <taxon>Clostridia</taxon>
        <taxon>Lachnospirales</taxon>
        <taxon>Lachnospiraceae</taxon>
        <taxon>Anaerobutyricum</taxon>
    </lineage>
</organism>
<dbReference type="Pfam" id="PF00111">
    <property type="entry name" value="Fer2"/>
    <property type="match status" value="1"/>
</dbReference>
<dbReference type="CDD" id="cd00207">
    <property type="entry name" value="fer2"/>
    <property type="match status" value="1"/>
</dbReference>
<dbReference type="InterPro" id="IPR012675">
    <property type="entry name" value="Beta-grasp_dom_sf"/>
</dbReference>
<evidence type="ECO:0000313" key="3">
    <source>
        <dbReference type="EMBL" id="CUM90997.1"/>
    </source>
</evidence>
<dbReference type="AlphaFoldDB" id="A0A173SMI6"/>
<gene>
    <name evidence="3" type="ORF">ERS852578_01026</name>
</gene>
<dbReference type="PANTHER" id="PTHR42895">
    <property type="entry name" value="IRON-SULFUR CLUSTER-BINDING PROTEIN-RELATED"/>
    <property type="match status" value="1"/>
</dbReference>
<dbReference type="Proteomes" id="UP000095390">
    <property type="component" value="Unassembled WGS sequence"/>
</dbReference>
<dbReference type="Pfam" id="PF14574">
    <property type="entry name" value="RACo_C_ter"/>
    <property type="match status" value="1"/>
</dbReference>
<reference evidence="3 4" key="1">
    <citation type="submission" date="2015-09" db="EMBL/GenBank/DDBJ databases">
        <authorList>
            <consortium name="Pathogen Informatics"/>
        </authorList>
    </citation>
    <scope>NUCLEOTIDE SEQUENCE [LARGE SCALE GENOMIC DNA]</scope>
    <source>
        <strain evidence="3 4">2789STDY5834966</strain>
    </source>
</reference>
<dbReference type="RefSeq" id="WP_055182705.1">
    <property type="nucleotide sequence ID" value="NZ_CYYC01000009.1"/>
</dbReference>
<dbReference type="InterPro" id="IPR041414">
    <property type="entry name" value="Raco-like_middle"/>
</dbReference>
<dbReference type="Gene3D" id="3.10.20.30">
    <property type="match status" value="1"/>
</dbReference>
<dbReference type="GO" id="GO:0051536">
    <property type="term" value="F:iron-sulfur cluster binding"/>
    <property type="evidence" value="ECO:0007669"/>
    <property type="project" value="InterPro"/>
</dbReference>
<accession>A0A173SMI6</accession>
<feature type="region of interest" description="Disordered" evidence="1">
    <location>
        <begin position="121"/>
        <end position="151"/>
    </location>
</feature>
<dbReference type="EMBL" id="CYYC01000009">
    <property type="protein sequence ID" value="CUM90997.1"/>
    <property type="molecule type" value="Genomic_DNA"/>
</dbReference>
<dbReference type="PANTHER" id="PTHR42895:SF2">
    <property type="entry name" value="IRON-SULFUR CLUSTER PROTEIN"/>
    <property type="match status" value="1"/>
</dbReference>
<dbReference type="PROSITE" id="PS51085">
    <property type="entry name" value="2FE2S_FER_2"/>
    <property type="match status" value="1"/>
</dbReference>
<name>A0A173SMI6_9FIRM</name>
<evidence type="ECO:0000259" key="2">
    <source>
        <dbReference type="PROSITE" id="PS51085"/>
    </source>
</evidence>
<dbReference type="SUPFAM" id="SSF54292">
    <property type="entry name" value="2Fe-2S ferredoxin-like"/>
    <property type="match status" value="1"/>
</dbReference>
<dbReference type="Pfam" id="PF17651">
    <property type="entry name" value="Raco_middle"/>
    <property type="match status" value="1"/>
</dbReference>